<gene>
    <name evidence="2" type="ORF">BMF94_1658</name>
</gene>
<evidence type="ECO:0000256" key="1">
    <source>
        <dbReference type="SAM" id="MobiDB-lite"/>
    </source>
</evidence>
<protein>
    <submittedName>
        <fullName evidence="2">Uncharacterized protein</fullName>
    </submittedName>
</protein>
<feature type="compositionally biased region" description="Low complexity" evidence="1">
    <location>
        <begin position="15"/>
        <end position="27"/>
    </location>
</feature>
<dbReference type="Proteomes" id="UP000237144">
    <property type="component" value="Unassembled WGS sequence"/>
</dbReference>
<comment type="caution">
    <text evidence="2">The sequence shown here is derived from an EMBL/GenBank/DDBJ whole genome shotgun (WGS) entry which is preliminary data.</text>
</comment>
<evidence type="ECO:0000313" key="3">
    <source>
        <dbReference type="Proteomes" id="UP000237144"/>
    </source>
</evidence>
<feature type="compositionally biased region" description="Basic and acidic residues" evidence="1">
    <location>
        <begin position="239"/>
        <end position="251"/>
    </location>
</feature>
<feature type="compositionally biased region" description="Basic and acidic residues" evidence="1">
    <location>
        <begin position="148"/>
        <end position="159"/>
    </location>
</feature>
<feature type="compositionally biased region" description="Acidic residues" evidence="1">
    <location>
        <begin position="39"/>
        <end position="50"/>
    </location>
</feature>
<name>A0A2S5BET8_9BASI</name>
<feature type="compositionally biased region" description="Low complexity" evidence="1">
    <location>
        <begin position="129"/>
        <end position="144"/>
    </location>
</feature>
<sequence length="531" mass="57755">MADDELDPAFLDLDLPTLGSSSLQSLGAGFGGISLDSSRDDDDDDDEQEDSFAAQLGAGFGSTLSDELADLSGFGSSRRDYVSDSGGEVDDDDEGPRRVHDSPSRAVSDDSDSSLHRAPRRRRRVPSKQRTQQLASTATLAAELAADDGDRRPERERALLQELGLGDDDAHNDASGKRASGSATATYGASKASSEEEEEDRELSSRGENGWQNRAGRHRSRPSSRNAGIGARSGPHVLDSPRQEEEQDERREWALAEAVNDVAGATEQSTTDIDAFLQRLRAYTTNFETTDERSRTGTLPPLGSATASNPPCTDEPRAAAVLYDRQSIVEDLSAKLLRNLQLSSAKRDDELRDLAVLERDLGRTDPSWRNALAFLDPLDEDGRNEAHDFANLTVPVDPLDDDISGRPAGDLEPSSSDLVTAIASDLSSLRLATQSLLAIFASLTEQTQEQSALASEAGRKLRAFRTQLSSIRDDHDGVQRSEAFVRAHESRWTGQADSGQASNRVRQDVDEIRVRLDQGWRQAQELLVARA</sequence>
<organism evidence="2 3">
    <name type="scientific">Rhodotorula taiwanensis</name>
    <dbReference type="NCBI Taxonomy" id="741276"/>
    <lineage>
        <taxon>Eukaryota</taxon>
        <taxon>Fungi</taxon>
        <taxon>Dikarya</taxon>
        <taxon>Basidiomycota</taxon>
        <taxon>Pucciniomycotina</taxon>
        <taxon>Microbotryomycetes</taxon>
        <taxon>Sporidiobolales</taxon>
        <taxon>Sporidiobolaceae</taxon>
        <taxon>Rhodotorula</taxon>
    </lineage>
</organism>
<dbReference type="EMBL" id="PJQD01000018">
    <property type="protein sequence ID" value="POY75287.1"/>
    <property type="molecule type" value="Genomic_DNA"/>
</dbReference>
<evidence type="ECO:0000313" key="2">
    <source>
        <dbReference type="EMBL" id="POY75287.1"/>
    </source>
</evidence>
<dbReference type="OrthoDB" id="2529953at2759"/>
<feature type="region of interest" description="Disordered" evidence="1">
    <location>
        <begin position="288"/>
        <end position="313"/>
    </location>
</feature>
<accession>A0A2S5BET8</accession>
<reference evidence="2 3" key="1">
    <citation type="journal article" date="2018" name="Front. Microbiol.">
        <title>Prospects for Fungal Bioremediation of Acidic Radioactive Waste Sites: Characterization and Genome Sequence of Rhodotorula taiwanensis MD1149.</title>
        <authorList>
            <person name="Tkavc R."/>
            <person name="Matrosova V.Y."/>
            <person name="Grichenko O.E."/>
            <person name="Gostincar C."/>
            <person name="Volpe R.P."/>
            <person name="Klimenkova P."/>
            <person name="Gaidamakova E.K."/>
            <person name="Zhou C.E."/>
            <person name="Stewart B.J."/>
            <person name="Lyman M.G."/>
            <person name="Malfatti S.A."/>
            <person name="Rubinfeld B."/>
            <person name="Courtot M."/>
            <person name="Singh J."/>
            <person name="Dalgard C.L."/>
            <person name="Hamilton T."/>
            <person name="Frey K.G."/>
            <person name="Gunde-Cimerman N."/>
            <person name="Dugan L."/>
            <person name="Daly M.J."/>
        </authorList>
    </citation>
    <scope>NUCLEOTIDE SEQUENCE [LARGE SCALE GENOMIC DNA]</scope>
    <source>
        <strain evidence="2 3">MD1149</strain>
    </source>
</reference>
<feature type="compositionally biased region" description="Low complexity" evidence="1">
    <location>
        <begin position="179"/>
        <end position="192"/>
    </location>
</feature>
<dbReference type="AlphaFoldDB" id="A0A2S5BET8"/>
<feature type="compositionally biased region" description="Basic residues" evidence="1">
    <location>
        <begin position="117"/>
        <end position="127"/>
    </location>
</feature>
<feature type="region of interest" description="Disordered" evidence="1">
    <location>
        <begin position="1"/>
        <end position="251"/>
    </location>
</feature>
<proteinExistence type="predicted"/>
<keyword evidence="3" id="KW-1185">Reference proteome</keyword>